<dbReference type="InterPro" id="IPR036594">
    <property type="entry name" value="Meth_synthase_dom"/>
</dbReference>
<evidence type="ECO:0000313" key="3">
    <source>
        <dbReference type="EMBL" id="MYN38089.1"/>
    </source>
</evidence>
<keyword evidence="4" id="KW-1185">Reference proteome</keyword>
<comment type="caution">
    <text evidence="3">The sequence shown here is derived from an EMBL/GenBank/DDBJ whole genome shotgun (WGS) entry which is preliminary data.</text>
</comment>
<dbReference type="Proteomes" id="UP000466332">
    <property type="component" value="Unassembled WGS sequence"/>
</dbReference>
<feature type="domain" description="B12-binding" evidence="2">
    <location>
        <begin position="170"/>
        <end position="295"/>
    </location>
</feature>
<dbReference type="EMBL" id="WWCS01000001">
    <property type="protein sequence ID" value="MYN38089.1"/>
    <property type="molecule type" value="Genomic_DNA"/>
</dbReference>
<evidence type="ECO:0000259" key="2">
    <source>
        <dbReference type="PROSITE" id="PS51332"/>
    </source>
</evidence>
<dbReference type="PROSITE" id="PS50937">
    <property type="entry name" value="HTH_MERR_2"/>
    <property type="match status" value="1"/>
</dbReference>
<protein>
    <submittedName>
        <fullName evidence="3">MerR family transcriptional regulator</fullName>
    </submittedName>
</protein>
<dbReference type="InterPro" id="IPR006158">
    <property type="entry name" value="Cobalamin-bd"/>
</dbReference>
<dbReference type="SMART" id="SM00422">
    <property type="entry name" value="HTH_MERR"/>
    <property type="match status" value="1"/>
</dbReference>
<dbReference type="PROSITE" id="PS51332">
    <property type="entry name" value="B12_BINDING"/>
    <property type="match status" value="1"/>
</dbReference>
<accession>A0ABW9WCC3</accession>
<dbReference type="InterPro" id="IPR000551">
    <property type="entry name" value="MerR-type_HTH_dom"/>
</dbReference>
<proteinExistence type="predicted"/>
<organism evidence="3 4">
    <name type="scientific">Duganella margarita</name>
    <dbReference type="NCBI Taxonomy" id="2692170"/>
    <lineage>
        <taxon>Bacteria</taxon>
        <taxon>Pseudomonadati</taxon>
        <taxon>Pseudomonadota</taxon>
        <taxon>Betaproteobacteria</taxon>
        <taxon>Burkholderiales</taxon>
        <taxon>Oxalobacteraceae</taxon>
        <taxon>Telluria group</taxon>
        <taxon>Duganella</taxon>
    </lineage>
</organism>
<dbReference type="Pfam" id="PF13411">
    <property type="entry name" value="MerR_1"/>
    <property type="match status" value="1"/>
</dbReference>
<sequence length="307" mass="33852">MTTLMPIGDVERHTGIPQATLRMWERRYGFPRPLRDEFGHRVYPPHQVERLLNIRRLMAQGHRAGKLLSGGGADLAALTDQQGAQERPRHVAIQLLRQYRFDEFRNLLQLRLMSLGLRRFVIDILAPLNVEVGEAWQHGWLPVRCEHAYSVQVAMLIQNALATLRTASGRPLVMLATPHGEHHALGNLMVQAILASMAAPCIQLGTELPMHEIEEGARECGADIVALSFSSFSARKHVAHTLGSLRAALPPSVEVWAGGSGVPADLPAPAGVRVFNALEPVEQAVADWRRRHGAEAPPLRQSAERSG</sequence>
<dbReference type="Gene3D" id="1.10.1240.10">
    <property type="entry name" value="Methionine synthase domain"/>
    <property type="match status" value="1"/>
</dbReference>
<dbReference type="SUPFAM" id="SSF52242">
    <property type="entry name" value="Cobalamin (vitamin B12)-binding domain"/>
    <property type="match status" value="1"/>
</dbReference>
<dbReference type="RefSeq" id="WP_161043262.1">
    <property type="nucleotide sequence ID" value="NZ_WWCS01000001.1"/>
</dbReference>
<dbReference type="Gene3D" id="1.10.1660.10">
    <property type="match status" value="1"/>
</dbReference>
<feature type="domain" description="HTH merR-type" evidence="1">
    <location>
        <begin position="4"/>
        <end position="61"/>
    </location>
</feature>
<reference evidence="3 4" key="1">
    <citation type="submission" date="2019-12" db="EMBL/GenBank/DDBJ databases">
        <title>Novel species isolated from a subtropical stream in China.</title>
        <authorList>
            <person name="Lu H."/>
        </authorList>
    </citation>
    <scope>NUCLEOTIDE SEQUENCE [LARGE SCALE GENOMIC DNA]</scope>
    <source>
        <strain evidence="3 4">FT109W</strain>
    </source>
</reference>
<name>A0ABW9WCC3_9BURK</name>
<dbReference type="SUPFAM" id="SSF46955">
    <property type="entry name" value="Putative DNA-binding domain"/>
    <property type="match status" value="1"/>
</dbReference>
<dbReference type="CDD" id="cd01104">
    <property type="entry name" value="HTH_MlrA-CarA"/>
    <property type="match status" value="1"/>
</dbReference>
<dbReference type="InterPro" id="IPR009061">
    <property type="entry name" value="DNA-bd_dom_put_sf"/>
</dbReference>
<dbReference type="Gene3D" id="3.40.50.280">
    <property type="entry name" value="Cobalamin-binding domain"/>
    <property type="match status" value="1"/>
</dbReference>
<evidence type="ECO:0000259" key="1">
    <source>
        <dbReference type="PROSITE" id="PS50937"/>
    </source>
</evidence>
<gene>
    <name evidence="3" type="ORF">GTP55_01755</name>
</gene>
<evidence type="ECO:0000313" key="4">
    <source>
        <dbReference type="Proteomes" id="UP000466332"/>
    </source>
</evidence>
<dbReference type="InterPro" id="IPR036724">
    <property type="entry name" value="Cobalamin-bd_sf"/>
</dbReference>